<sequence>MALVFKEENPKRRFKTKRISKVWTVEGPNRPAPLGRDFVRNDKVPSFVKRFISTMFHFLAPEELCTFVNNHKKRTFDDATEFIPESLAKNMKKRNMFIIID</sequence>
<evidence type="ECO:0000313" key="1">
    <source>
        <dbReference type="EMBL" id="MED6275655.1"/>
    </source>
</evidence>
<dbReference type="Proteomes" id="UP001352852">
    <property type="component" value="Unassembled WGS sequence"/>
</dbReference>
<gene>
    <name evidence="1" type="ORF">CHARACLAT_028626</name>
</gene>
<reference evidence="1 2" key="1">
    <citation type="submission" date="2021-06" db="EMBL/GenBank/DDBJ databases">
        <authorList>
            <person name="Palmer J.M."/>
        </authorList>
    </citation>
    <scope>NUCLEOTIDE SEQUENCE [LARGE SCALE GENOMIC DNA]</scope>
    <source>
        <strain evidence="1 2">CL_MEX2019</strain>
        <tissue evidence="1">Muscle</tissue>
    </source>
</reference>
<comment type="caution">
    <text evidence="1">The sequence shown here is derived from an EMBL/GenBank/DDBJ whole genome shotgun (WGS) entry which is preliminary data.</text>
</comment>
<keyword evidence="2" id="KW-1185">Reference proteome</keyword>
<accession>A0ABU7DNN8</accession>
<dbReference type="EMBL" id="JAHUTJ010028450">
    <property type="protein sequence ID" value="MED6275655.1"/>
    <property type="molecule type" value="Genomic_DNA"/>
</dbReference>
<protein>
    <submittedName>
        <fullName evidence="1">Uncharacterized protein</fullName>
    </submittedName>
</protein>
<name>A0ABU7DNN8_9TELE</name>
<organism evidence="1 2">
    <name type="scientific">Characodon lateralis</name>
    <dbReference type="NCBI Taxonomy" id="208331"/>
    <lineage>
        <taxon>Eukaryota</taxon>
        <taxon>Metazoa</taxon>
        <taxon>Chordata</taxon>
        <taxon>Craniata</taxon>
        <taxon>Vertebrata</taxon>
        <taxon>Euteleostomi</taxon>
        <taxon>Actinopterygii</taxon>
        <taxon>Neopterygii</taxon>
        <taxon>Teleostei</taxon>
        <taxon>Neoteleostei</taxon>
        <taxon>Acanthomorphata</taxon>
        <taxon>Ovalentaria</taxon>
        <taxon>Atherinomorphae</taxon>
        <taxon>Cyprinodontiformes</taxon>
        <taxon>Goodeidae</taxon>
        <taxon>Characodon</taxon>
    </lineage>
</organism>
<evidence type="ECO:0000313" key="2">
    <source>
        <dbReference type="Proteomes" id="UP001352852"/>
    </source>
</evidence>
<proteinExistence type="predicted"/>